<dbReference type="Pfam" id="PF13692">
    <property type="entry name" value="Glyco_trans_1_4"/>
    <property type="match status" value="1"/>
</dbReference>
<keyword evidence="2" id="KW-0328">Glycosyltransferase</keyword>
<dbReference type="SUPFAM" id="SSF53756">
    <property type="entry name" value="UDP-Glycosyltransferase/glycogen phosphorylase"/>
    <property type="match status" value="1"/>
</dbReference>
<keyword evidence="2" id="KW-0808">Transferase</keyword>
<dbReference type="Pfam" id="PF13439">
    <property type="entry name" value="Glyco_transf_4"/>
    <property type="match status" value="1"/>
</dbReference>
<evidence type="ECO:0000313" key="3">
    <source>
        <dbReference type="Proteomes" id="UP001596456"/>
    </source>
</evidence>
<dbReference type="GO" id="GO:0016757">
    <property type="term" value="F:glycosyltransferase activity"/>
    <property type="evidence" value="ECO:0007669"/>
    <property type="project" value="UniProtKB-KW"/>
</dbReference>
<keyword evidence="3" id="KW-1185">Reference proteome</keyword>
<dbReference type="Proteomes" id="UP001596456">
    <property type="component" value="Unassembled WGS sequence"/>
</dbReference>
<protein>
    <submittedName>
        <fullName evidence="2">Glycosyltransferase</fullName>
        <ecNumber evidence="2">2.4.-.-</ecNumber>
    </submittedName>
</protein>
<dbReference type="InterPro" id="IPR028098">
    <property type="entry name" value="Glyco_trans_4-like_N"/>
</dbReference>
<feature type="domain" description="Glycosyltransferase subfamily 4-like N-terminal" evidence="1">
    <location>
        <begin position="21"/>
        <end position="181"/>
    </location>
</feature>
<name>A0ABW2L0Y1_9PROT</name>
<evidence type="ECO:0000259" key="1">
    <source>
        <dbReference type="Pfam" id="PF13439"/>
    </source>
</evidence>
<dbReference type="PANTHER" id="PTHR12526">
    <property type="entry name" value="GLYCOSYLTRANSFERASE"/>
    <property type="match status" value="1"/>
</dbReference>
<reference evidence="3" key="1">
    <citation type="journal article" date="2019" name="Int. J. Syst. Evol. Microbiol.">
        <title>The Global Catalogue of Microorganisms (GCM) 10K type strain sequencing project: providing services to taxonomists for standard genome sequencing and annotation.</title>
        <authorList>
            <consortium name="The Broad Institute Genomics Platform"/>
            <consortium name="The Broad Institute Genome Sequencing Center for Infectious Disease"/>
            <person name="Wu L."/>
            <person name="Ma J."/>
        </authorList>
    </citation>
    <scope>NUCLEOTIDE SEQUENCE [LARGE SCALE GENOMIC DNA]</scope>
    <source>
        <strain evidence="3">CGMCC 1.16275</strain>
    </source>
</reference>
<evidence type="ECO:0000313" key="2">
    <source>
        <dbReference type="EMBL" id="MFC7335303.1"/>
    </source>
</evidence>
<gene>
    <name evidence="2" type="ORF">ACFQPS_19200</name>
</gene>
<organism evidence="2 3">
    <name type="scientific">Rhodocista pekingensis</name>
    <dbReference type="NCBI Taxonomy" id="201185"/>
    <lineage>
        <taxon>Bacteria</taxon>
        <taxon>Pseudomonadati</taxon>
        <taxon>Pseudomonadota</taxon>
        <taxon>Alphaproteobacteria</taxon>
        <taxon>Rhodospirillales</taxon>
        <taxon>Azospirillaceae</taxon>
        <taxon>Rhodocista</taxon>
    </lineage>
</organism>
<dbReference type="EMBL" id="JBHTCM010000028">
    <property type="protein sequence ID" value="MFC7335303.1"/>
    <property type="molecule type" value="Genomic_DNA"/>
</dbReference>
<comment type="caution">
    <text evidence="2">The sequence shown here is derived from an EMBL/GenBank/DDBJ whole genome shotgun (WGS) entry which is preliminary data.</text>
</comment>
<dbReference type="Gene3D" id="3.40.50.2000">
    <property type="entry name" value="Glycogen Phosphorylase B"/>
    <property type="match status" value="2"/>
</dbReference>
<proteinExistence type="predicted"/>
<accession>A0ABW2L0Y1</accession>
<dbReference type="EC" id="2.4.-.-" evidence="2"/>
<dbReference type="RefSeq" id="WP_377360838.1">
    <property type="nucleotide sequence ID" value="NZ_JBHTCM010000028.1"/>
</dbReference>
<sequence length="386" mass="41720">MHGTIPALPPHLVHIFPSFGIGGVPIRIATVMNHLGRRARHTVVALDGRFDAASRIAPDVPLELRPLTLPRYGIAGSLRRIGAELRDLRPDLLLTYNWGAVEWALANTLRRRSAHLHLESGFGPEEADGRLPRRDLLRRLALARADGVVVPSHRLLGIARDSWRVPARTLLHIPNGIDCARFSAPADTDLARRLAVEPGAVVVGTVAPLRPEKNLGRLLRVFAALPRERDLRLLIVGDGPERPGLERLAAELGIAARILFAGNVERVETVLGLIDVFVITSDTEQMPNALLQAMAAGRAVASVDVGDIAAMLPAAARPLVVPKTDEAALAAAVLRLADDADRRAAAGAENRRHVAARYGLDRMLAAYEGLVARLLPAERPLLETSR</sequence>